<name>A0A3S5BGZ6_9PLAT</name>
<proteinExistence type="predicted"/>
<reference evidence="1" key="1">
    <citation type="submission" date="2018-11" db="EMBL/GenBank/DDBJ databases">
        <authorList>
            <consortium name="Pathogen Informatics"/>
        </authorList>
    </citation>
    <scope>NUCLEOTIDE SEQUENCE</scope>
</reference>
<gene>
    <name evidence="1" type="ORF">PXEA_LOCUS17361</name>
</gene>
<dbReference type="AlphaFoldDB" id="A0A3S5BGZ6"/>
<comment type="caution">
    <text evidence="1">The sequence shown here is derived from an EMBL/GenBank/DDBJ whole genome shotgun (WGS) entry which is preliminary data.</text>
</comment>
<sequence>MNGQVVRLRKVHPVVMAAENGCFVNCAHLISLITLKGLRHIKRTLSSYFDAKVTDAILIIQQFHEPPEQDGQSRKG</sequence>
<dbReference type="EMBL" id="CAAALY010064823">
    <property type="protein sequence ID" value="VEL23921.1"/>
    <property type="molecule type" value="Genomic_DNA"/>
</dbReference>
<organism evidence="1 2">
    <name type="scientific">Protopolystoma xenopodis</name>
    <dbReference type="NCBI Taxonomy" id="117903"/>
    <lineage>
        <taxon>Eukaryota</taxon>
        <taxon>Metazoa</taxon>
        <taxon>Spiralia</taxon>
        <taxon>Lophotrochozoa</taxon>
        <taxon>Platyhelminthes</taxon>
        <taxon>Monogenea</taxon>
        <taxon>Polyopisthocotylea</taxon>
        <taxon>Polystomatidea</taxon>
        <taxon>Polystomatidae</taxon>
        <taxon>Protopolystoma</taxon>
    </lineage>
</organism>
<dbReference type="Proteomes" id="UP000784294">
    <property type="component" value="Unassembled WGS sequence"/>
</dbReference>
<protein>
    <submittedName>
        <fullName evidence="1">Uncharacterized protein</fullName>
    </submittedName>
</protein>
<accession>A0A3S5BGZ6</accession>
<evidence type="ECO:0000313" key="2">
    <source>
        <dbReference type="Proteomes" id="UP000784294"/>
    </source>
</evidence>
<keyword evidence="2" id="KW-1185">Reference proteome</keyword>
<evidence type="ECO:0000313" key="1">
    <source>
        <dbReference type="EMBL" id="VEL23921.1"/>
    </source>
</evidence>